<keyword evidence="1" id="KW-1133">Transmembrane helix</keyword>
<dbReference type="GeneID" id="92930692"/>
<dbReference type="AlphaFoldDB" id="A0A059ZX67"/>
<protein>
    <submittedName>
        <fullName evidence="2">Uncharacterized protein</fullName>
    </submittedName>
</protein>
<dbReference type="eggNOG" id="ENOG50313BA">
    <property type="taxonomic scope" value="Bacteria"/>
</dbReference>
<gene>
    <name evidence="2" type="ORF">Acaty_c0697</name>
</gene>
<name>A0A059ZX67_ACICK</name>
<dbReference type="EMBL" id="CP005986">
    <property type="protein sequence ID" value="AIA54576.1"/>
    <property type="molecule type" value="Genomic_DNA"/>
</dbReference>
<keyword evidence="1" id="KW-0472">Membrane</keyword>
<feature type="transmembrane region" description="Helical" evidence="1">
    <location>
        <begin position="12"/>
        <end position="38"/>
    </location>
</feature>
<evidence type="ECO:0000313" key="2">
    <source>
        <dbReference type="EMBL" id="AIA54576.1"/>
    </source>
</evidence>
<evidence type="ECO:0000313" key="3">
    <source>
        <dbReference type="Proteomes" id="UP000005522"/>
    </source>
</evidence>
<proteinExistence type="predicted"/>
<reference evidence="2 3" key="1">
    <citation type="journal article" date="2009" name="J. Bacteriol.">
        <title>Draft genome sequence of the extremely acidophilic bacterium Acidithiobacillus caldus ATCC 51756 reveals metabolic versatility in the genus Acidithiobacillus.</title>
        <authorList>
            <person name="Valdes J."/>
            <person name="Quatrini R."/>
            <person name="Hallberg K."/>
            <person name="Dopson M."/>
            <person name="Valenzuela P.D."/>
            <person name="Holmes D.S."/>
        </authorList>
    </citation>
    <scope>NUCLEOTIDE SEQUENCE [LARGE SCALE GENOMIC DNA]</scope>
    <source>
        <strain evidence="3">ATCC 51756 / DSM 8584 / KU</strain>
    </source>
</reference>
<dbReference type="RefSeq" id="WP_004870861.1">
    <property type="nucleotide sequence ID" value="NZ_CP005986.1"/>
</dbReference>
<sequence length="99" mass="10630">MPGSPIPDLRPLLRGVALVLLVLLAVLMLLAVDGLLLIPALLLSYDLWGIAWQWHGFLPDPVQPPGPWTSLSLGLVASLLLALVDGVALGLWARLRRSP</sequence>
<organism evidence="2 3">
    <name type="scientific">Acidithiobacillus caldus (strain ATCC 51756 / DSM 8584 / KU)</name>
    <dbReference type="NCBI Taxonomy" id="637389"/>
    <lineage>
        <taxon>Bacteria</taxon>
        <taxon>Pseudomonadati</taxon>
        <taxon>Pseudomonadota</taxon>
        <taxon>Acidithiobacillia</taxon>
        <taxon>Acidithiobacillales</taxon>
        <taxon>Acidithiobacillaceae</taxon>
        <taxon>Acidithiobacillus</taxon>
    </lineage>
</organism>
<evidence type="ECO:0000256" key="1">
    <source>
        <dbReference type="SAM" id="Phobius"/>
    </source>
</evidence>
<dbReference type="KEGG" id="acz:Acaty_c0697"/>
<feature type="transmembrane region" description="Helical" evidence="1">
    <location>
        <begin position="71"/>
        <end position="93"/>
    </location>
</feature>
<dbReference type="HOGENOM" id="CLU_2299574_0_0_6"/>
<keyword evidence="1" id="KW-0812">Transmembrane</keyword>
<dbReference type="Proteomes" id="UP000005522">
    <property type="component" value="Chromosome"/>
</dbReference>
<accession>A0A059ZX67</accession>